<sequence>MLDSDPSELTIAVLGLGYVGLPLAAALSPHHRVIGFDIDHARIEGLRNGVDSSGELSQSELAEARIDFSDDPGVLRSAKVYIIAVPTPVDADKLPDLGPLLAATRLVASCLQHGDVVIYESTVYPGATEEQCVPALEAGSGLRFNTEFWVGYSPERINPGDRKRRLADIVKVTSGSSPECAAFVDALYQRIVPAGTHRAPSIRVAEAAKAVENTQRDINIAFANELAKMFSKMGIDTEAVLAAAASKWNFMPVKPGLVGGHCIGVDPYYLIHKAESVGAEARLIRAARDINESMSGFVCARFRQQFEQRGQTIRGKQLLILGITFKENCGDIRNTRVVEMVSMLQAEGALVVVHDPIADADEVRAHYGIELLTEPLSQHYDGIIIAVAHQSFVQGGRAQLSRWLREDGLILDVKAILADAKPGERL</sequence>
<dbReference type="PANTHER" id="PTHR43491:SF2">
    <property type="entry name" value="UDP-N-ACETYL-D-MANNOSAMINE DEHYDROGENASE"/>
    <property type="match status" value="1"/>
</dbReference>
<dbReference type="SUPFAM" id="SSF48179">
    <property type="entry name" value="6-phosphogluconate dehydrogenase C-terminal domain-like"/>
    <property type="match status" value="1"/>
</dbReference>
<dbReference type="AlphaFoldDB" id="A0A2P1PYH4"/>
<dbReference type="PANTHER" id="PTHR43491">
    <property type="entry name" value="UDP-N-ACETYL-D-MANNOSAMINE DEHYDROGENASE"/>
    <property type="match status" value="1"/>
</dbReference>
<dbReference type="GO" id="GO:0016616">
    <property type="term" value="F:oxidoreductase activity, acting on the CH-OH group of donors, NAD or NADP as acceptor"/>
    <property type="evidence" value="ECO:0007669"/>
    <property type="project" value="InterPro"/>
</dbReference>
<dbReference type="KEGG" id="xba:C7S18_23120"/>
<dbReference type="Pfam" id="PF00984">
    <property type="entry name" value="UDPG_MGDP_dh"/>
    <property type="match status" value="1"/>
</dbReference>
<evidence type="ECO:0000313" key="6">
    <source>
        <dbReference type="EMBL" id="AVP99891.1"/>
    </source>
</evidence>
<name>A0A2P1PYH4_9GAMM</name>
<proteinExistence type="inferred from homology"/>
<dbReference type="Pfam" id="PF03721">
    <property type="entry name" value="UDPG_MGDP_dh_N"/>
    <property type="match status" value="1"/>
</dbReference>
<dbReference type="InterPro" id="IPR028359">
    <property type="entry name" value="UDP_ManNAc/GlcNAc_DH"/>
</dbReference>
<dbReference type="PIRSF" id="PIRSF500136">
    <property type="entry name" value="UDP_ManNAc_DH"/>
    <property type="match status" value="1"/>
</dbReference>
<keyword evidence="7" id="KW-1185">Reference proteome</keyword>
<dbReference type="InterPro" id="IPR014027">
    <property type="entry name" value="UDP-Glc/GDP-Man_DH_C"/>
</dbReference>
<gene>
    <name evidence="6" type="ORF">C7S18_23120</name>
</gene>
<dbReference type="Proteomes" id="UP000241074">
    <property type="component" value="Chromosome"/>
</dbReference>
<accession>A0A2P1PYH4</accession>
<evidence type="ECO:0000313" key="7">
    <source>
        <dbReference type="Proteomes" id="UP000241074"/>
    </source>
</evidence>
<organism evidence="6 7">
    <name type="scientific">Ahniella affigens</name>
    <dbReference type="NCBI Taxonomy" id="2021234"/>
    <lineage>
        <taxon>Bacteria</taxon>
        <taxon>Pseudomonadati</taxon>
        <taxon>Pseudomonadota</taxon>
        <taxon>Gammaproteobacteria</taxon>
        <taxon>Lysobacterales</taxon>
        <taxon>Rhodanobacteraceae</taxon>
        <taxon>Ahniella</taxon>
    </lineage>
</organism>
<dbReference type="InterPro" id="IPR014026">
    <property type="entry name" value="UDP-Glc/GDP-Man_DH_dimer"/>
</dbReference>
<keyword evidence="2" id="KW-0560">Oxidoreductase</keyword>
<keyword evidence="3" id="KW-0520">NAD</keyword>
<evidence type="ECO:0000256" key="3">
    <source>
        <dbReference type="ARBA" id="ARBA00023027"/>
    </source>
</evidence>
<reference evidence="6 7" key="1">
    <citation type="submission" date="2018-03" db="EMBL/GenBank/DDBJ databases">
        <title>Ahniella affigens gen. nov., sp. nov., a gammaproteobacterium isolated from sandy soil near a stream.</title>
        <authorList>
            <person name="Ko Y."/>
            <person name="Kim J.-H."/>
        </authorList>
    </citation>
    <scope>NUCLEOTIDE SEQUENCE [LARGE SCALE GENOMIC DNA]</scope>
    <source>
        <strain evidence="6 7">D13</strain>
    </source>
</reference>
<dbReference type="Gene3D" id="3.40.50.720">
    <property type="entry name" value="NAD(P)-binding Rossmann-like Domain"/>
    <property type="match status" value="2"/>
</dbReference>
<dbReference type="GO" id="GO:0016628">
    <property type="term" value="F:oxidoreductase activity, acting on the CH-CH group of donors, NAD or NADP as acceptor"/>
    <property type="evidence" value="ECO:0007669"/>
    <property type="project" value="InterPro"/>
</dbReference>
<dbReference type="GO" id="GO:0000271">
    <property type="term" value="P:polysaccharide biosynthetic process"/>
    <property type="evidence" value="ECO:0007669"/>
    <property type="project" value="InterPro"/>
</dbReference>
<reference evidence="6 7" key="2">
    <citation type="submission" date="2018-03" db="EMBL/GenBank/DDBJ databases">
        <authorList>
            <person name="Keele B.F."/>
        </authorList>
    </citation>
    <scope>NUCLEOTIDE SEQUENCE [LARGE SCALE GENOMIC DNA]</scope>
    <source>
        <strain evidence="6 7">D13</strain>
    </source>
</reference>
<comment type="similarity">
    <text evidence="1 4">Belongs to the UDP-glucose/GDP-mannose dehydrogenase family.</text>
</comment>
<dbReference type="PIRSF" id="PIRSF000124">
    <property type="entry name" value="UDPglc_GDPman_dh"/>
    <property type="match status" value="1"/>
</dbReference>
<dbReference type="GO" id="GO:0051287">
    <property type="term" value="F:NAD binding"/>
    <property type="evidence" value="ECO:0007669"/>
    <property type="project" value="InterPro"/>
</dbReference>
<evidence type="ECO:0000259" key="5">
    <source>
        <dbReference type="SMART" id="SM00984"/>
    </source>
</evidence>
<evidence type="ECO:0000256" key="1">
    <source>
        <dbReference type="ARBA" id="ARBA00006601"/>
    </source>
</evidence>
<dbReference type="InterPro" id="IPR036291">
    <property type="entry name" value="NAD(P)-bd_dom_sf"/>
</dbReference>
<dbReference type="SMART" id="SM00984">
    <property type="entry name" value="UDPG_MGDP_dh_C"/>
    <property type="match status" value="1"/>
</dbReference>
<evidence type="ECO:0000256" key="2">
    <source>
        <dbReference type="ARBA" id="ARBA00023002"/>
    </source>
</evidence>
<dbReference type="Pfam" id="PF03720">
    <property type="entry name" value="UDPG_MGDP_dh_C"/>
    <property type="match status" value="1"/>
</dbReference>
<dbReference type="SUPFAM" id="SSF52413">
    <property type="entry name" value="UDP-glucose/GDP-mannose dehydrogenase C-terminal domain"/>
    <property type="match status" value="1"/>
</dbReference>
<dbReference type="InterPro" id="IPR036220">
    <property type="entry name" value="UDP-Glc/GDP-Man_DH_C_sf"/>
</dbReference>
<dbReference type="SUPFAM" id="SSF51735">
    <property type="entry name" value="NAD(P)-binding Rossmann-fold domains"/>
    <property type="match status" value="1"/>
</dbReference>
<dbReference type="InterPro" id="IPR001732">
    <property type="entry name" value="UDP-Glc/GDP-Man_DH_N"/>
</dbReference>
<dbReference type="OrthoDB" id="9803238at2"/>
<dbReference type="NCBIfam" id="TIGR03026">
    <property type="entry name" value="NDP-sugDHase"/>
    <property type="match status" value="1"/>
</dbReference>
<feature type="domain" description="UDP-glucose/GDP-mannose dehydrogenase C-terminal" evidence="5">
    <location>
        <begin position="319"/>
        <end position="419"/>
    </location>
</feature>
<dbReference type="InterPro" id="IPR017476">
    <property type="entry name" value="UDP-Glc/GDP-Man"/>
</dbReference>
<dbReference type="EMBL" id="CP027860">
    <property type="protein sequence ID" value="AVP99891.1"/>
    <property type="molecule type" value="Genomic_DNA"/>
</dbReference>
<dbReference type="RefSeq" id="WP_106893810.1">
    <property type="nucleotide sequence ID" value="NZ_CP027860.1"/>
</dbReference>
<dbReference type="InterPro" id="IPR008927">
    <property type="entry name" value="6-PGluconate_DH-like_C_sf"/>
</dbReference>
<protein>
    <submittedName>
        <fullName evidence="6">Vi polysaccharide biosynthesis protein VipA/TviB</fullName>
    </submittedName>
</protein>
<evidence type="ECO:0000256" key="4">
    <source>
        <dbReference type="PIRNR" id="PIRNR000124"/>
    </source>
</evidence>